<organism evidence="2 3">
    <name type="scientific">Richelia sinica FACHB-800</name>
    <dbReference type="NCBI Taxonomy" id="1357546"/>
    <lineage>
        <taxon>Bacteria</taxon>
        <taxon>Bacillati</taxon>
        <taxon>Cyanobacteriota</taxon>
        <taxon>Cyanophyceae</taxon>
        <taxon>Nostocales</taxon>
        <taxon>Nostocaceae</taxon>
        <taxon>Richelia</taxon>
    </lineage>
</organism>
<dbReference type="SMART" id="SM00267">
    <property type="entry name" value="GGDEF"/>
    <property type="match status" value="1"/>
</dbReference>
<dbReference type="RefSeq" id="WP_190605620.1">
    <property type="nucleotide sequence ID" value="NZ_CP021056.1"/>
</dbReference>
<name>A0A975Y705_9NOST</name>
<dbReference type="FunFam" id="3.30.70.270:FF:000001">
    <property type="entry name" value="Diguanylate cyclase domain protein"/>
    <property type="match status" value="1"/>
</dbReference>
<dbReference type="Gene3D" id="3.30.70.270">
    <property type="match status" value="1"/>
</dbReference>
<dbReference type="NCBIfam" id="TIGR00254">
    <property type="entry name" value="GGDEF"/>
    <property type="match status" value="1"/>
</dbReference>
<dbReference type="InterPro" id="IPR043128">
    <property type="entry name" value="Rev_trsase/Diguanyl_cyclase"/>
</dbReference>
<dbReference type="Proteomes" id="UP000683511">
    <property type="component" value="Chromosome"/>
</dbReference>
<dbReference type="AlphaFoldDB" id="A0A975Y705"/>
<dbReference type="SUPFAM" id="SSF55073">
    <property type="entry name" value="Nucleotide cyclase"/>
    <property type="match status" value="1"/>
</dbReference>
<reference evidence="2" key="1">
    <citation type="submission" date="2017-04" db="EMBL/GenBank/DDBJ databases">
        <title>Genome deletions in a multicellular cyanobacterial endosymbiont for morphological adaptation in marine diatoms.</title>
        <authorList>
            <person name="Wang Y."/>
            <person name="Gao H."/>
            <person name="Li R."/>
            <person name="Xu X."/>
        </authorList>
    </citation>
    <scope>NUCLEOTIDE SEQUENCE</scope>
    <source>
        <strain evidence="2">FACHB 800</strain>
    </source>
</reference>
<gene>
    <name evidence="2" type="ORF">B6N60_04550</name>
</gene>
<dbReference type="PROSITE" id="PS50887">
    <property type="entry name" value="GGDEF"/>
    <property type="match status" value="1"/>
</dbReference>
<dbReference type="InterPro" id="IPR000160">
    <property type="entry name" value="GGDEF_dom"/>
</dbReference>
<dbReference type="InterPro" id="IPR050469">
    <property type="entry name" value="Diguanylate_Cyclase"/>
</dbReference>
<proteinExistence type="predicted"/>
<dbReference type="KEGG" id="rsin:B6N60_04550"/>
<protein>
    <submittedName>
        <fullName evidence="2">Diguanylate cyclase</fullName>
    </submittedName>
</protein>
<dbReference type="GO" id="GO:0052621">
    <property type="term" value="F:diguanylate cyclase activity"/>
    <property type="evidence" value="ECO:0007669"/>
    <property type="project" value="TreeGrafter"/>
</dbReference>
<evidence type="ECO:0000259" key="1">
    <source>
        <dbReference type="PROSITE" id="PS50887"/>
    </source>
</evidence>
<dbReference type="PANTHER" id="PTHR45138">
    <property type="entry name" value="REGULATORY COMPONENTS OF SENSORY TRANSDUCTION SYSTEM"/>
    <property type="match status" value="1"/>
</dbReference>
<evidence type="ECO:0000313" key="2">
    <source>
        <dbReference type="EMBL" id="QXE25830.1"/>
    </source>
</evidence>
<dbReference type="Pfam" id="PF00990">
    <property type="entry name" value="GGDEF"/>
    <property type="match status" value="1"/>
</dbReference>
<sequence length="339" mass="38265">MNISLLVFGSNHFFHTLPGQIRDTHKFYTTVTVSVHQAKSHIQSQPPDLLLIQASLFGSLELCHWLKEQVTMSWIYCIVFEDRPEFLSQKSAHNWEWEIAMNTSALEQGADAYIWHLPTQLNTDDLPSLTAYHQLILAQLAVGTRKTQKYRDLLQKNDLLSAIALADSLTELNNRRALQWDLPRQISKSRTLGMPLSLIILDVDYFKKVNDTYGHLVGDRLLQLLCKRLRYNLRAQDTPFRYGGEEFVIILANTSNEEAQSVAGRLNQVVSDHPFTISHKVSVSITISLGVASLEPEDSEDGSTLLDRADQCLLAAKASGRNKVISWEHLSPTLRAVSS</sequence>
<accession>A0A975Y705</accession>
<dbReference type="CDD" id="cd01949">
    <property type="entry name" value="GGDEF"/>
    <property type="match status" value="1"/>
</dbReference>
<feature type="domain" description="GGDEF" evidence="1">
    <location>
        <begin position="194"/>
        <end position="329"/>
    </location>
</feature>
<dbReference type="EMBL" id="CP021056">
    <property type="protein sequence ID" value="QXE25830.1"/>
    <property type="molecule type" value="Genomic_DNA"/>
</dbReference>
<evidence type="ECO:0000313" key="3">
    <source>
        <dbReference type="Proteomes" id="UP000683511"/>
    </source>
</evidence>
<keyword evidence="3" id="KW-1185">Reference proteome</keyword>
<dbReference type="PANTHER" id="PTHR45138:SF9">
    <property type="entry name" value="DIGUANYLATE CYCLASE DGCM-RELATED"/>
    <property type="match status" value="1"/>
</dbReference>
<dbReference type="InterPro" id="IPR029787">
    <property type="entry name" value="Nucleotide_cyclase"/>
</dbReference>